<keyword evidence="12" id="KW-1185">Reference proteome</keyword>
<proteinExistence type="inferred from homology"/>
<feature type="transmembrane region" description="Helical" evidence="9">
    <location>
        <begin position="83"/>
        <end position="99"/>
    </location>
</feature>
<evidence type="ECO:0000256" key="9">
    <source>
        <dbReference type="SAM" id="Phobius"/>
    </source>
</evidence>
<dbReference type="Pfam" id="PF03553">
    <property type="entry name" value="Na_H_antiporter"/>
    <property type="match status" value="2"/>
</dbReference>
<dbReference type="eggNOG" id="COG1757">
    <property type="taxonomic scope" value="Bacteria"/>
</dbReference>
<evidence type="ECO:0000256" key="5">
    <source>
        <dbReference type="ARBA" id="ARBA00022692"/>
    </source>
</evidence>
<dbReference type="GO" id="GO:0015297">
    <property type="term" value="F:antiporter activity"/>
    <property type="evidence" value="ECO:0007669"/>
    <property type="project" value="UniProtKB-KW"/>
</dbReference>
<gene>
    <name evidence="11" type="ORF">HMPREF9474_02623</name>
</gene>
<keyword evidence="3" id="KW-0050">Antiport</keyword>
<keyword evidence="7 9" id="KW-0472">Membrane</keyword>
<feature type="transmembrane region" description="Helical" evidence="9">
    <location>
        <begin position="278"/>
        <end position="304"/>
    </location>
</feature>
<feature type="transmembrane region" description="Helical" evidence="9">
    <location>
        <begin position="372"/>
        <end position="395"/>
    </location>
</feature>
<dbReference type="Proteomes" id="UP000002970">
    <property type="component" value="Unassembled WGS sequence"/>
</dbReference>
<dbReference type="EMBL" id="ADLQ01000056">
    <property type="protein sequence ID" value="EGA93526.1"/>
    <property type="molecule type" value="Genomic_DNA"/>
</dbReference>
<keyword evidence="4" id="KW-1003">Cell membrane</keyword>
<feature type="domain" description="Na+/H+ antiporter NhaC-like C-terminal" evidence="10">
    <location>
        <begin position="282"/>
        <end position="468"/>
    </location>
</feature>
<evidence type="ECO:0000313" key="11">
    <source>
        <dbReference type="EMBL" id="EGA93526.1"/>
    </source>
</evidence>
<evidence type="ECO:0000256" key="4">
    <source>
        <dbReference type="ARBA" id="ARBA00022475"/>
    </source>
</evidence>
<protein>
    <recommendedName>
        <fullName evidence="10">Na+/H+ antiporter NhaC-like C-terminal domain-containing protein</fullName>
    </recommendedName>
</protein>
<dbReference type="GO" id="GO:0005886">
    <property type="term" value="C:plasma membrane"/>
    <property type="evidence" value="ECO:0007669"/>
    <property type="project" value="UniProtKB-SubCell"/>
</dbReference>
<evidence type="ECO:0000256" key="7">
    <source>
        <dbReference type="ARBA" id="ARBA00023136"/>
    </source>
</evidence>
<dbReference type="PANTHER" id="PTHR33451">
    <property type="entry name" value="MALATE-2H(+)/NA(+)-LACTATE ANTIPORTER"/>
    <property type="match status" value="1"/>
</dbReference>
<reference evidence="11 12" key="1">
    <citation type="submission" date="2010-12" db="EMBL/GenBank/DDBJ databases">
        <title>The Genome Sequence of Clostridium symbiosum strain WAL-14163.</title>
        <authorList>
            <person name="Earl A."/>
            <person name="Ward D."/>
            <person name="Feldgarden M."/>
            <person name="Gevers D."/>
            <person name="Finegold S.M."/>
            <person name="Summanen P.H."/>
            <person name="Molitoris D.R."/>
            <person name="Vaisanen M.L."/>
            <person name="Daigneault M."/>
            <person name="Young S.K."/>
            <person name="Zeng Q."/>
            <person name="Gargeya S."/>
            <person name="Fitzgerald M."/>
            <person name="Haas B."/>
            <person name="Abouelleil A."/>
            <person name="Alvarado L."/>
            <person name="Arachchi H.M."/>
            <person name="Berlin A."/>
            <person name="Brown A."/>
            <person name="Chapman S.B."/>
            <person name="Chen Z."/>
            <person name="Dunbar C."/>
            <person name="Freedman E."/>
            <person name="Gearin G."/>
            <person name="Gellesch M."/>
            <person name="Goldberg J."/>
            <person name="Griggs A."/>
            <person name="Gujja S."/>
            <person name="Heilman E."/>
            <person name="Heiman D."/>
            <person name="Howarth C."/>
            <person name="Larson L."/>
            <person name="Lui A."/>
            <person name="MacDonald P.J.P."/>
            <person name="Mehta T."/>
            <person name="Montmayeur A."/>
            <person name="Murphy C."/>
            <person name="Neiman D."/>
            <person name="Pearson M."/>
            <person name="Priest M."/>
            <person name="Roberts A."/>
            <person name="Saif S."/>
            <person name="Shea T."/>
            <person name="Shenoy N."/>
            <person name="Sisk P."/>
            <person name="Stolte C."/>
            <person name="Sykes S."/>
            <person name="White J."/>
            <person name="Yandava C."/>
            <person name="Nusbaum C."/>
            <person name="Birren B."/>
        </authorList>
    </citation>
    <scope>NUCLEOTIDE SEQUENCE [LARGE SCALE GENOMIC DNA]</scope>
    <source>
        <strain evidence="11 12">WAL-14163</strain>
    </source>
</reference>
<comment type="similarity">
    <text evidence="8">Belongs to the NhaC Na(+)/H(+) (TC 2.A.35) antiporter family.</text>
</comment>
<dbReference type="PANTHER" id="PTHR33451:SF5">
    <property type="entry name" value="NA+_H+ ANTIPORTER"/>
    <property type="match status" value="1"/>
</dbReference>
<dbReference type="AlphaFoldDB" id="E7GNX8"/>
<organism evidence="11 12">
    <name type="scientific">Clostridium symbiosum (strain WAL-14163)</name>
    <dbReference type="NCBI Taxonomy" id="742740"/>
    <lineage>
        <taxon>Bacteria</taxon>
        <taxon>Bacillati</taxon>
        <taxon>Bacillota</taxon>
        <taxon>Clostridia</taxon>
        <taxon>Lachnospirales</taxon>
        <taxon>Lachnospiraceae</taxon>
        <taxon>Otoolea</taxon>
    </lineage>
</organism>
<comment type="caution">
    <text evidence="11">The sequence shown here is derived from an EMBL/GenBank/DDBJ whole genome shotgun (WGS) entry which is preliminary data.</text>
</comment>
<feature type="transmembrane region" description="Helical" evidence="9">
    <location>
        <begin position="452"/>
        <end position="472"/>
    </location>
</feature>
<evidence type="ECO:0000256" key="2">
    <source>
        <dbReference type="ARBA" id="ARBA00022448"/>
    </source>
</evidence>
<feature type="domain" description="Na+/H+ antiporter NhaC-like C-terminal" evidence="10">
    <location>
        <begin position="87"/>
        <end position="259"/>
    </location>
</feature>
<evidence type="ECO:0000313" key="12">
    <source>
        <dbReference type="Proteomes" id="UP000002970"/>
    </source>
</evidence>
<feature type="transmembrane region" description="Helical" evidence="9">
    <location>
        <begin position="111"/>
        <end position="133"/>
    </location>
</feature>
<dbReference type="STRING" id="1512.GCA_900049235_02825"/>
<evidence type="ECO:0000256" key="1">
    <source>
        <dbReference type="ARBA" id="ARBA00004651"/>
    </source>
</evidence>
<sequence length="495" mass="52732">MRQFERLVEKEVRPRRHKLEAVPERYAGIGGSMERSSKKNQKTVHDKDIGFWSFTPLIVFLAVYMGSGLLFTALGTPDPFKQIPRNFALLLGVIIALTMGQRKLGDKVNRFAEAAASPGIMVMTLVLLMSGAFSSTAKAMGAVDATAGLGLALIPHQFLVAGLFLISALISTAMGTCMGTVAAIGPIAVGLAESAGIDMAFALSAVLGGSMFGDNLSFISDTTIVATRGAGCAMKDKFRMNFKIALPAAIATMVLYAVMTRSTGEVSTEYTYELIKVIPYLAVLGLAMSGFDIIVVLMCGTILAGAIGIMTGSLTLITFTQAIASGSFGMLETAMIGILVKGIMGLVEDRGGIRCLTSLANAKVRSRKAAQYLMGLIISVIDFFIGNNTVCILICTPVLKPLARKYNISNKRFASILDVFACVVPGLSPIGTAVLLAMSYGGISSPLDVIKTNFYCMLLAVSMLFTIGMNLYRIPEEESGEADFYPELDEEIIRA</sequence>
<comment type="subcellular location">
    <subcellularLocation>
        <location evidence="1">Cell membrane</location>
        <topology evidence="1">Multi-pass membrane protein</topology>
    </subcellularLocation>
</comment>
<keyword evidence="6 9" id="KW-1133">Transmembrane helix</keyword>
<name>E7GNX8_CLOS6</name>
<feature type="transmembrane region" description="Helical" evidence="9">
    <location>
        <begin position="416"/>
        <end position="440"/>
    </location>
</feature>
<accession>E7GNX8</accession>
<evidence type="ECO:0000256" key="6">
    <source>
        <dbReference type="ARBA" id="ARBA00022989"/>
    </source>
</evidence>
<feature type="transmembrane region" description="Helical" evidence="9">
    <location>
        <begin position="49"/>
        <end position="71"/>
    </location>
</feature>
<evidence type="ECO:0000256" key="8">
    <source>
        <dbReference type="ARBA" id="ARBA00038435"/>
    </source>
</evidence>
<dbReference type="InterPro" id="IPR052180">
    <property type="entry name" value="NhaC_Na-H+_Antiporter"/>
</dbReference>
<dbReference type="InterPro" id="IPR018461">
    <property type="entry name" value="Na/H_Antiport_NhaC-like_C"/>
</dbReference>
<dbReference type="HOGENOM" id="CLU_043525_0_0_9"/>
<keyword evidence="2" id="KW-0813">Transport</keyword>
<feature type="transmembrane region" description="Helical" evidence="9">
    <location>
        <begin position="145"/>
        <end position="166"/>
    </location>
</feature>
<evidence type="ECO:0000259" key="10">
    <source>
        <dbReference type="Pfam" id="PF03553"/>
    </source>
</evidence>
<keyword evidence="5 9" id="KW-0812">Transmembrane</keyword>
<evidence type="ECO:0000256" key="3">
    <source>
        <dbReference type="ARBA" id="ARBA00022449"/>
    </source>
</evidence>
<feature type="transmembrane region" description="Helical" evidence="9">
    <location>
        <begin position="240"/>
        <end position="258"/>
    </location>
</feature>